<dbReference type="AlphaFoldDB" id="A0A836A8J7"/>
<sequence>MNGLPAPRRRREHQSPAGSGAARTQASYPSPCLQPCDCPSLSTPQPEHPSEALHLIFITFHYPGKKTMWIVEIFCEERKRQKALDPKLKENQRLEFQLWRKDQKNARSRRLLENRTGCPEAVRDETPSVHPTLDRLTGPLLRAVPLCAAYSLGCVISERSSLLRVYIPAKEINTSINILSSTIAAK</sequence>
<dbReference type="EMBL" id="JAEMGP010000007">
    <property type="protein sequence ID" value="KAG5206147.1"/>
    <property type="molecule type" value="Genomic_DNA"/>
</dbReference>
<feature type="region of interest" description="Disordered" evidence="1">
    <location>
        <begin position="1"/>
        <end position="28"/>
    </location>
</feature>
<gene>
    <name evidence="2" type="ORF">JEQ12_017720</name>
</gene>
<accession>A0A836A8J7</accession>
<organism evidence="2 3">
    <name type="scientific">Ovis aries</name>
    <name type="common">Sheep</name>
    <dbReference type="NCBI Taxonomy" id="9940"/>
    <lineage>
        <taxon>Eukaryota</taxon>
        <taxon>Metazoa</taxon>
        <taxon>Chordata</taxon>
        <taxon>Craniata</taxon>
        <taxon>Vertebrata</taxon>
        <taxon>Euteleostomi</taxon>
        <taxon>Mammalia</taxon>
        <taxon>Eutheria</taxon>
        <taxon>Laurasiatheria</taxon>
        <taxon>Artiodactyla</taxon>
        <taxon>Ruminantia</taxon>
        <taxon>Pecora</taxon>
        <taxon>Bovidae</taxon>
        <taxon>Caprinae</taxon>
        <taxon>Ovis</taxon>
    </lineage>
</organism>
<reference evidence="2 3" key="1">
    <citation type="submission" date="2020-12" db="EMBL/GenBank/DDBJ databases">
        <title>De novo assembly of Tibetan sheep genome.</title>
        <authorList>
            <person name="Li X."/>
        </authorList>
    </citation>
    <scope>NUCLEOTIDE SEQUENCE [LARGE SCALE GENOMIC DNA]</scope>
    <source>
        <tissue evidence="2">Heart</tissue>
    </source>
</reference>
<dbReference type="Proteomes" id="UP000664991">
    <property type="component" value="Unassembled WGS sequence"/>
</dbReference>
<proteinExistence type="predicted"/>
<name>A0A836A8J7_SHEEP</name>
<protein>
    <submittedName>
        <fullName evidence="2">Uncharacterized protein</fullName>
    </submittedName>
</protein>
<evidence type="ECO:0000313" key="2">
    <source>
        <dbReference type="EMBL" id="KAG5206147.1"/>
    </source>
</evidence>
<comment type="caution">
    <text evidence="2">The sequence shown here is derived from an EMBL/GenBank/DDBJ whole genome shotgun (WGS) entry which is preliminary data.</text>
</comment>
<evidence type="ECO:0000256" key="1">
    <source>
        <dbReference type="SAM" id="MobiDB-lite"/>
    </source>
</evidence>
<evidence type="ECO:0000313" key="3">
    <source>
        <dbReference type="Proteomes" id="UP000664991"/>
    </source>
</evidence>